<dbReference type="Proteomes" id="UP000256405">
    <property type="component" value="Unassembled WGS sequence"/>
</dbReference>
<name>A0A3E0DS10_9BACT</name>
<organism evidence="1 2">
    <name type="scientific">Algoriphagus antarcticus</name>
    <dbReference type="NCBI Taxonomy" id="238540"/>
    <lineage>
        <taxon>Bacteria</taxon>
        <taxon>Pseudomonadati</taxon>
        <taxon>Bacteroidota</taxon>
        <taxon>Cytophagia</taxon>
        <taxon>Cytophagales</taxon>
        <taxon>Cyclobacteriaceae</taxon>
        <taxon>Algoriphagus</taxon>
    </lineage>
</organism>
<evidence type="ECO:0000313" key="2">
    <source>
        <dbReference type="Proteomes" id="UP000256405"/>
    </source>
</evidence>
<sequence>MDSGESFQLMEDFTNSLTDTHFKDKLLHQLSNRKPFQNFMHTVDESEYRQDWFDLVNVLTTHDHTLKWINNK</sequence>
<comment type="caution">
    <text evidence="1">The sequence shown here is derived from an EMBL/GenBank/DDBJ whole genome shotgun (WGS) entry which is preliminary data.</text>
</comment>
<gene>
    <name evidence="1" type="ORF">C8N25_11231</name>
</gene>
<dbReference type="Pfam" id="PF03682">
    <property type="entry name" value="UPF0158"/>
    <property type="match status" value="1"/>
</dbReference>
<dbReference type="InterPro" id="IPR005361">
    <property type="entry name" value="UPF0158"/>
</dbReference>
<keyword evidence="2" id="KW-1185">Reference proteome</keyword>
<protein>
    <submittedName>
        <fullName evidence="1">Uncharacterized protein UPF0158</fullName>
    </submittedName>
</protein>
<proteinExistence type="predicted"/>
<reference evidence="1 2" key="1">
    <citation type="submission" date="2018-08" db="EMBL/GenBank/DDBJ databases">
        <title>Genomic Encyclopedia of Archaeal and Bacterial Type Strains, Phase II (KMG-II): from individual species to whole genera.</title>
        <authorList>
            <person name="Goeker M."/>
        </authorList>
    </citation>
    <scope>NUCLEOTIDE SEQUENCE [LARGE SCALE GENOMIC DNA]</scope>
    <source>
        <strain evidence="1 2">DSM 15986</strain>
    </source>
</reference>
<evidence type="ECO:0000313" key="1">
    <source>
        <dbReference type="EMBL" id="REG86327.1"/>
    </source>
</evidence>
<accession>A0A3E0DS10</accession>
<dbReference type="EMBL" id="QUNF01000012">
    <property type="protein sequence ID" value="REG86327.1"/>
    <property type="molecule type" value="Genomic_DNA"/>
</dbReference>
<dbReference type="AlphaFoldDB" id="A0A3E0DS10"/>